<evidence type="ECO:0000313" key="3">
    <source>
        <dbReference type="Proteomes" id="UP001501844"/>
    </source>
</evidence>
<dbReference type="Gene3D" id="3.40.50.2000">
    <property type="entry name" value="Glycogen Phosphorylase B"/>
    <property type="match status" value="2"/>
</dbReference>
<dbReference type="SUPFAM" id="SSF53756">
    <property type="entry name" value="UDP-Glycosyltransferase/glycogen phosphorylase"/>
    <property type="match status" value="1"/>
</dbReference>
<keyword evidence="3" id="KW-1185">Reference proteome</keyword>
<gene>
    <name evidence="2" type="ORF">GCM10023183_07660</name>
</gene>
<name>A0ABP8FB25_9BACT</name>
<dbReference type="PANTHER" id="PTHR45947">
    <property type="entry name" value="SULFOQUINOVOSYL TRANSFERASE SQD2"/>
    <property type="match status" value="1"/>
</dbReference>
<sequence>MRIIHIAETLGSGLLEYVIQITRHLPEDEHIVVFGNALEGRRATASVLQEFKAKFPLPNVQLRQWEEVQREVKPIPDLKSIWSLRKLLKELGPFDVVHLHSSKAGFIGRLLFFVTRRKEKLFYTPNGAPFLRLDVTMSKRKFFAQLERVAHSLAGEILCCSKSEYEAYVEQGMKPLGYINNGTETTPEGATHLPGQPSKITICTTGRLSNQKNPTLFNQIAQAFTGDTRIEFVWIGEGELRSEITSPNIRITGWLTKEQVRQELLNSQVYLSSALWEGLPFAVLEAMSCGKALLLKRAVGNVDLVEEGVNGHLYDSAQQAINLLYSWLENPGVITQMGKASLHLCARQFNAQANFSKMRELYQGNSAVVTT</sequence>
<evidence type="ECO:0000259" key="1">
    <source>
        <dbReference type="Pfam" id="PF13579"/>
    </source>
</evidence>
<organism evidence="2 3">
    <name type="scientific">Nibribacter koreensis</name>
    <dbReference type="NCBI Taxonomy" id="1084519"/>
    <lineage>
        <taxon>Bacteria</taxon>
        <taxon>Pseudomonadati</taxon>
        <taxon>Bacteroidota</taxon>
        <taxon>Cytophagia</taxon>
        <taxon>Cytophagales</taxon>
        <taxon>Hymenobacteraceae</taxon>
        <taxon>Nibribacter</taxon>
    </lineage>
</organism>
<dbReference type="RefSeq" id="WP_345162517.1">
    <property type="nucleotide sequence ID" value="NZ_BAABGX010000001.1"/>
</dbReference>
<dbReference type="EMBL" id="BAABGX010000001">
    <property type="protein sequence ID" value="GAA4298947.1"/>
    <property type="molecule type" value="Genomic_DNA"/>
</dbReference>
<reference evidence="3" key="1">
    <citation type="journal article" date="2019" name="Int. J. Syst. Evol. Microbiol.">
        <title>The Global Catalogue of Microorganisms (GCM) 10K type strain sequencing project: providing services to taxonomists for standard genome sequencing and annotation.</title>
        <authorList>
            <consortium name="The Broad Institute Genomics Platform"/>
            <consortium name="The Broad Institute Genome Sequencing Center for Infectious Disease"/>
            <person name="Wu L."/>
            <person name="Ma J."/>
        </authorList>
    </citation>
    <scope>NUCLEOTIDE SEQUENCE [LARGE SCALE GENOMIC DNA]</scope>
    <source>
        <strain evidence="3">JCM 17917</strain>
    </source>
</reference>
<dbReference type="InterPro" id="IPR028098">
    <property type="entry name" value="Glyco_trans_4-like_N"/>
</dbReference>
<dbReference type="InterPro" id="IPR050194">
    <property type="entry name" value="Glycosyltransferase_grp1"/>
</dbReference>
<accession>A0ABP8FB25</accession>
<dbReference type="Pfam" id="PF13579">
    <property type="entry name" value="Glyco_trans_4_4"/>
    <property type="match status" value="1"/>
</dbReference>
<proteinExistence type="predicted"/>
<dbReference type="PANTHER" id="PTHR45947:SF3">
    <property type="entry name" value="SULFOQUINOVOSYL TRANSFERASE SQD2"/>
    <property type="match status" value="1"/>
</dbReference>
<protein>
    <submittedName>
        <fullName evidence="2">Glycosyltransferase family 4 protein</fullName>
    </submittedName>
</protein>
<feature type="domain" description="Glycosyltransferase subfamily 4-like N-terminal" evidence="1">
    <location>
        <begin position="16"/>
        <end position="175"/>
    </location>
</feature>
<dbReference type="Pfam" id="PF13692">
    <property type="entry name" value="Glyco_trans_1_4"/>
    <property type="match status" value="1"/>
</dbReference>
<dbReference type="Proteomes" id="UP001501844">
    <property type="component" value="Unassembled WGS sequence"/>
</dbReference>
<comment type="caution">
    <text evidence="2">The sequence shown here is derived from an EMBL/GenBank/DDBJ whole genome shotgun (WGS) entry which is preliminary data.</text>
</comment>
<evidence type="ECO:0000313" key="2">
    <source>
        <dbReference type="EMBL" id="GAA4298947.1"/>
    </source>
</evidence>